<keyword evidence="2" id="KW-1185">Reference proteome</keyword>
<accession>A0ACB1AVF5</accession>
<gene>
    <name evidence="1" type="ORF">MENTE1834_LOCUS43671</name>
</gene>
<protein>
    <submittedName>
        <fullName evidence="1">Uncharacterized protein</fullName>
    </submittedName>
</protein>
<name>A0ACB1AVF5_MELEN</name>
<reference evidence="1" key="1">
    <citation type="submission" date="2023-11" db="EMBL/GenBank/DDBJ databases">
        <authorList>
            <person name="Poullet M."/>
        </authorList>
    </citation>
    <scope>NUCLEOTIDE SEQUENCE</scope>
    <source>
        <strain evidence="1">E1834</strain>
    </source>
</reference>
<comment type="caution">
    <text evidence="1">The sequence shown here is derived from an EMBL/GenBank/DDBJ whole genome shotgun (WGS) entry which is preliminary data.</text>
</comment>
<sequence>MFRCLFSCLFVMFICFFRCLYEILEFSKFVCLVYMFVRICLHLLFVFSTCFNFIFLMFRSLSQCYCRSIPPPLSSTDLAKIKESSISNSSPPSSAPPILNNKLNHRFIQNGNLKFNSTTDKNIAVPRMGISAGAGAVN</sequence>
<dbReference type="EMBL" id="CAVMJV010000125">
    <property type="protein sequence ID" value="CAK5107299.1"/>
    <property type="molecule type" value="Genomic_DNA"/>
</dbReference>
<evidence type="ECO:0000313" key="1">
    <source>
        <dbReference type="EMBL" id="CAK5107299.1"/>
    </source>
</evidence>
<evidence type="ECO:0000313" key="2">
    <source>
        <dbReference type="Proteomes" id="UP001497535"/>
    </source>
</evidence>
<dbReference type="Proteomes" id="UP001497535">
    <property type="component" value="Unassembled WGS sequence"/>
</dbReference>
<organism evidence="1 2">
    <name type="scientific">Meloidogyne enterolobii</name>
    <name type="common">Root-knot nematode worm</name>
    <name type="synonym">Meloidogyne mayaguensis</name>
    <dbReference type="NCBI Taxonomy" id="390850"/>
    <lineage>
        <taxon>Eukaryota</taxon>
        <taxon>Metazoa</taxon>
        <taxon>Ecdysozoa</taxon>
        <taxon>Nematoda</taxon>
        <taxon>Chromadorea</taxon>
        <taxon>Rhabditida</taxon>
        <taxon>Tylenchina</taxon>
        <taxon>Tylenchomorpha</taxon>
        <taxon>Tylenchoidea</taxon>
        <taxon>Meloidogynidae</taxon>
        <taxon>Meloidogyninae</taxon>
        <taxon>Meloidogyne</taxon>
    </lineage>
</organism>
<proteinExistence type="predicted"/>